<name>A0AAV7YT41_9EUKA</name>
<gene>
    <name evidence="1" type="ORF">M0812_21919</name>
</gene>
<organism evidence="1 2">
    <name type="scientific">Anaeramoeba flamelloides</name>
    <dbReference type="NCBI Taxonomy" id="1746091"/>
    <lineage>
        <taxon>Eukaryota</taxon>
        <taxon>Metamonada</taxon>
        <taxon>Anaeramoebidae</taxon>
        <taxon>Anaeramoeba</taxon>
    </lineage>
</organism>
<dbReference type="EMBL" id="JANTQA010000047">
    <property type="protein sequence ID" value="KAJ3432972.1"/>
    <property type="molecule type" value="Genomic_DNA"/>
</dbReference>
<sequence length="97" mass="11464">MNSQLIQKTETFNVKNSEKLSLENKNKNEDQKRDTIVFANENNQYVFSENVIKFQINEHVIKMEIIGQVLGTKKFVSLWSKSKNEYVLRDQKRKGIK</sequence>
<evidence type="ECO:0000313" key="1">
    <source>
        <dbReference type="EMBL" id="KAJ3432972.1"/>
    </source>
</evidence>
<evidence type="ECO:0000313" key="2">
    <source>
        <dbReference type="Proteomes" id="UP001146793"/>
    </source>
</evidence>
<protein>
    <submittedName>
        <fullName evidence="1">Uncharacterized protein</fullName>
    </submittedName>
</protein>
<accession>A0AAV7YT41</accession>
<dbReference type="AlphaFoldDB" id="A0AAV7YT41"/>
<reference evidence="1" key="1">
    <citation type="submission" date="2022-08" db="EMBL/GenBank/DDBJ databases">
        <title>Novel sulphate-reducing endosymbionts in the free-living metamonad Anaeramoeba.</title>
        <authorList>
            <person name="Jerlstrom-Hultqvist J."/>
            <person name="Cepicka I."/>
            <person name="Gallot-Lavallee L."/>
            <person name="Salas-Leiva D."/>
            <person name="Curtis B.A."/>
            <person name="Zahonova K."/>
            <person name="Pipaliya S."/>
            <person name="Dacks J."/>
            <person name="Roger A.J."/>
        </authorList>
    </citation>
    <scope>NUCLEOTIDE SEQUENCE</scope>
    <source>
        <strain evidence="1">Busselton2</strain>
    </source>
</reference>
<comment type="caution">
    <text evidence="1">The sequence shown here is derived from an EMBL/GenBank/DDBJ whole genome shotgun (WGS) entry which is preliminary data.</text>
</comment>
<dbReference type="Proteomes" id="UP001146793">
    <property type="component" value="Unassembled WGS sequence"/>
</dbReference>
<proteinExistence type="predicted"/>